<protein>
    <submittedName>
        <fullName evidence="2">Uncharacterized protein</fullName>
    </submittedName>
</protein>
<dbReference type="Gene3D" id="1.25.10.10">
    <property type="entry name" value="Leucine-rich Repeat Variant"/>
    <property type="match status" value="1"/>
</dbReference>
<accession>A0A915D4L3</accession>
<dbReference type="Proteomes" id="UP000887574">
    <property type="component" value="Unplaced"/>
</dbReference>
<keyword evidence="1" id="KW-1185">Reference proteome</keyword>
<sequence>MVLQPELDEKLLDLSYHVVKNAGPLSICFISIKVVERSRDVTLIRESFRVLSLFLKNCTESDNVVFRQALESVGDGIVSASFRSIQSDLVSSFTPSIADILYHFAKSYPSQTRDVIAKLPGADLRQTKAMFWSSGVISLKNFRLQVNEMHQQAMSS</sequence>
<proteinExistence type="predicted"/>
<dbReference type="AlphaFoldDB" id="A0A915D4L3"/>
<reference evidence="2" key="1">
    <citation type="submission" date="2022-11" db="UniProtKB">
        <authorList>
            <consortium name="WormBaseParasite"/>
        </authorList>
    </citation>
    <scope>IDENTIFICATION</scope>
</reference>
<dbReference type="InterPro" id="IPR011989">
    <property type="entry name" value="ARM-like"/>
</dbReference>
<dbReference type="WBParaSite" id="jg15322">
    <property type="protein sequence ID" value="jg15322"/>
    <property type="gene ID" value="jg15322"/>
</dbReference>
<evidence type="ECO:0000313" key="1">
    <source>
        <dbReference type="Proteomes" id="UP000887574"/>
    </source>
</evidence>
<name>A0A915D4L3_9BILA</name>
<evidence type="ECO:0000313" key="2">
    <source>
        <dbReference type="WBParaSite" id="jg15322"/>
    </source>
</evidence>
<organism evidence="1 2">
    <name type="scientific">Ditylenchus dipsaci</name>
    <dbReference type="NCBI Taxonomy" id="166011"/>
    <lineage>
        <taxon>Eukaryota</taxon>
        <taxon>Metazoa</taxon>
        <taxon>Ecdysozoa</taxon>
        <taxon>Nematoda</taxon>
        <taxon>Chromadorea</taxon>
        <taxon>Rhabditida</taxon>
        <taxon>Tylenchina</taxon>
        <taxon>Tylenchomorpha</taxon>
        <taxon>Sphaerularioidea</taxon>
        <taxon>Anguinidae</taxon>
        <taxon>Anguininae</taxon>
        <taxon>Ditylenchus</taxon>
    </lineage>
</organism>